<dbReference type="Proteomes" id="UP000190435">
    <property type="component" value="Unassembled WGS sequence"/>
</dbReference>
<protein>
    <submittedName>
        <fullName evidence="1">Uncharacterized protein</fullName>
    </submittedName>
</protein>
<reference evidence="2 4" key="2">
    <citation type="submission" date="2018-06" db="EMBL/GenBank/DDBJ databases">
        <authorList>
            <consortium name="Pathogen Informatics"/>
            <person name="Doyle S."/>
        </authorList>
    </citation>
    <scope>NUCLEOTIDE SEQUENCE [LARGE SCALE GENOMIC DNA]</scope>
    <source>
        <strain evidence="2 4">NCTC10293</strain>
    </source>
</reference>
<sequence length="295" mass="34322">MFKKYAVNFLDAQEYLVAQDENGSIRVYRVASEQEDALSDLYDTTTSFSEYTVSADGQTVTAKFADCDQTFTYHLDAQDGKTKEKLREVAELAGHQFVADPRWTTRQFGAKLIDFMANFDDFMSKQDDERWEWWQKLEQCMQYNLLWHAGEEHNVEWDEFDQCFIGDDDEDFINNKDEIMLMLDDVIFDSLQEFRFQRDVDWWGVGKLAVLPNLRVIHLEDQGLNGYINGLEQLTQVEKMNFAYNDIYDEYLAEFEKLSALPNLKELDLSNGSFDTDGEALAKLRAALPNCNIIV</sequence>
<gene>
    <name evidence="1" type="ORF">B0181_02675</name>
    <name evidence="2" type="ORF">NCTC10293_00749</name>
</gene>
<dbReference type="EMBL" id="UGQE01000001">
    <property type="protein sequence ID" value="STZ10414.1"/>
    <property type="molecule type" value="Genomic_DNA"/>
</dbReference>
<dbReference type="STRING" id="34060.B0181_02675"/>
<evidence type="ECO:0000313" key="1">
    <source>
        <dbReference type="EMBL" id="OOR91668.1"/>
    </source>
</evidence>
<dbReference type="Gene3D" id="3.80.10.10">
    <property type="entry name" value="Ribonuclease Inhibitor"/>
    <property type="match status" value="1"/>
</dbReference>
<dbReference type="AlphaFoldDB" id="A0A1T0A7S0"/>
<evidence type="ECO:0000313" key="2">
    <source>
        <dbReference type="EMBL" id="STZ10414.1"/>
    </source>
</evidence>
<dbReference type="RefSeq" id="WP_078275943.1">
    <property type="nucleotide sequence ID" value="NZ_MUXU01000020.1"/>
</dbReference>
<dbReference type="InterPro" id="IPR032675">
    <property type="entry name" value="LRR_dom_sf"/>
</dbReference>
<dbReference type="EMBL" id="MUXU01000020">
    <property type="protein sequence ID" value="OOR91668.1"/>
    <property type="molecule type" value="Genomic_DNA"/>
</dbReference>
<organism evidence="1 3">
    <name type="scientific">Moraxella caviae</name>
    <dbReference type="NCBI Taxonomy" id="34060"/>
    <lineage>
        <taxon>Bacteria</taxon>
        <taxon>Pseudomonadati</taxon>
        <taxon>Pseudomonadota</taxon>
        <taxon>Gammaproteobacteria</taxon>
        <taxon>Moraxellales</taxon>
        <taxon>Moraxellaceae</taxon>
        <taxon>Moraxella</taxon>
    </lineage>
</organism>
<dbReference type="SUPFAM" id="SSF52047">
    <property type="entry name" value="RNI-like"/>
    <property type="match status" value="1"/>
</dbReference>
<evidence type="ECO:0000313" key="4">
    <source>
        <dbReference type="Proteomes" id="UP000255279"/>
    </source>
</evidence>
<name>A0A1T0A7S0_9GAMM</name>
<accession>A0A1T0A7S0</accession>
<reference evidence="1 3" key="1">
    <citation type="submission" date="2017-02" db="EMBL/GenBank/DDBJ databases">
        <title>Draft genome sequence of Moraxella caviae CCUG 355 type strain.</title>
        <authorList>
            <person name="Engstrom-Jakobsson H."/>
            <person name="Salva-Serra F."/>
            <person name="Thorell K."/>
            <person name="Gonzales-Siles L."/>
            <person name="Karlsson R."/>
            <person name="Boulund F."/>
            <person name="Engstrand L."/>
            <person name="Moore E."/>
        </authorList>
    </citation>
    <scope>NUCLEOTIDE SEQUENCE [LARGE SCALE GENOMIC DNA]</scope>
    <source>
        <strain evidence="1 3">CCUG 355</strain>
    </source>
</reference>
<evidence type="ECO:0000313" key="3">
    <source>
        <dbReference type="Proteomes" id="UP000190435"/>
    </source>
</evidence>
<proteinExistence type="predicted"/>
<dbReference type="OrthoDB" id="1012460at2"/>
<keyword evidence="3" id="KW-1185">Reference proteome</keyword>
<dbReference type="Proteomes" id="UP000255279">
    <property type="component" value="Unassembled WGS sequence"/>
</dbReference>